<dbReference type="AlphaFoldDB" id="A4WIE3"/>
<proteinExistence type="predicted"/>
<dbReference type="InterPro" id="IPR010268">
    <property type="entry name" value="PaREP1"/>
</dbReference>
<dbReference type="HOGENOM" id="CLU_118419_1_0_2"/>
<sequence length="174" mass="19353">MGREDAPSQNDINTAVDGLVDIVLEKPWKNLKEYVKARLDEAVVELRLALVLLAEGYTRNAAGKAFQAFKSYLAAVAGEQRDKLAASFKDVDRIIAYMPTRAVAKISSTLGLEREGRIALALHQYQYNGPDPEGVMSLYPDRESAKNDICWLAKRLMELIGTEIDTYIKVCNST</sequence>
<dbReference type="KEGG" id="pas:Pars_0566"/>
<dbReference type="EMBL" id="CP000660">
    <property type="protein sequence ID" value="ABP50160.1"/>
    <property type="molecule type" value="Genomic_DNA"/>
</dbReference>
<accession>A4WIE3</accession>
<dbReference type="Pfam" id="PF05942">
    <property type="entry name" value="PaREP1"/>
    <property type="match status" value="1"/>
</dbReference>
<name>A4WIE3_PYRAR</name>
<evidence type="ECO:0000313" key="1">
    <source>
        <dbReference type="EMBL" id="ABP50160.1"/>
    </source>
</evidence>
<protein>
    <submittedName>
        <fullName evidence="1">PaREP1 domain containing protein</fullName>
    </submittedName>
</protein>
<evidence type="ECO:0000313" key="2">
    <source>
        <dbReference type="Proteomes" id="UP000001567"/>
    </source>
</evidence>
<reference evidence="1 2" key="1">
    <citation type="submission" date="2007-04" db="EMBL/GenBank/DDBJ databases">
        <title>Complete sequence of Pyrobaculum arsenaticum DSM 13514.</title>
        <authorList>
            <consortium name="US DOE Joint Genome Institute"/>
            <person name="Copeland A."/>
            <person name="Lucas S."/>
            <person name="Lapidus A."/>
            <person name="Barry K."/>
            <person name="Glavina del Rio T."/>
            <person name="Dalin E."/>
            <person name="Tice H."/>
            <person name="Pitluck S."/>
            <person name="Chain P."/>
            <person name="Malfatti S."/>
            <person name="Shin M."/>
            <person name="Vergez L."/>
            <person name="Schmutz J."/>
            <person name="Larimer F."/>
            <person name="Land M."/>
            <person name="Hauser L."/>
            <person name="Kyrpides N."/>
            <person name="Mikhailova N."/>
            <person name="Cozen A.E."/>
            <person name="Fitz-Gibbon S.T."/>
            <person name="House C.H."/>
            <person name="Saltikov C."/>
            <person name="Lowe T.M."/>
            <person name="Richardson P."/>
        </authorList>
    </citation>
    <scope>NUCLEOTIDE SEQUENCE [LARGE SCALE GENOMIC DNA]</scope>
    <source>
        <strain evidence="2">ATCC 700994 / DSM 13514 / JCM 11321 / PZ6</strain>
    </source>
</reference>
<gene>
    <name evidence="1" type="ordered locus">Pars_0566</name>
</gene>
<dbReference type="PhylomeDB" id="A4WIE3"/>
<dbReference type="Proteomes" id="UP000001567">
    <property type="component" value="Chromosome"/>
</dbReference>
<organism evidence="1 2">
    <name type="scientific">Pyrobaculum arsenaticum (strain DSM 13514 / JCM 11321 / PZ6)</name>
    <dbReference type="NCBI Taxonomy" id="340102"/>
    <lineage>
        <taxon>Archaea</taxon>
        <taxon>Thermoproteota</taxon>
        <taxon>Thermoprotei</taxon>
        <taxon>Thermoproteales</taxon>
        <taxon>Thermoproteaceae</taxon>
        <taxon>Pyrobaculum</taxon>
    </lineage>
</organism>